<protein>
    <submittedName>
        <fullName evidence="1">Uncharacterized protein</fullName>
    </submittedName>
</protein>
<name>A0A7Z9E3L7_9CYAN</name>
<accession>A0A7Z9E3L7</accession>
<dbReference type="EMBL" id="CZCU02000161">
    <property type="protein sequence ID" value="VXD24786.1"/>
    <property type="molecule type" value="Genomic_DNA"/>
</dbReference>
<dbReference type="AlphaFoldDB" id="A0A7Z9E3L7"/>
<dbReference type="RefSeq" id="WP_083626129.1">
    <property type="nucleotide sequence ID" value="NZ_LR734883.1"/>
</dbReference>
<dbReference type="OrthoDB" id="455469at2"/>
<gene>
    <name evidence="1" type="ORF">PL8927_830140</name>
</gene>
<evidence type="ECO:0000313" key="2">
    <source>
        <dbReference type="Proteomes" id="UP000184550"/>
    </source>
</evidence>
<proteinExistence type="predicted"/>
<organism evidence="1 2">
    <name type="scientific">Planktothrix serta PCC 8927</name>
    <dbReference type="NCBI Taxonomy" id="671068"/>
    <lineage>
        <taxon>Bacteria</taxon>
        <taxon>Bacillati</taxon>
        <taxon>Cyanobacteriota</taxon>
        <taxon>Cyanophyceae</taxon>
        <taxon>Oscillatoriophycideae</taxon>
        <taxon>Oscillatoriales</taxon>
        <taxon>Microcoleaceae</taxon>
        <taxon>Planktothrix</taxon>
    </lineage>
</organism>
<dbReference type="Proteomes" id="UP000184550">
    <property type="component" value="Unassembled WGS sequence"/>
</dbReference>
<sequence length="199" mass="23728">MKEITNFSFKIDNQNLENYGLPPEDPLGELSDFELGLRRFCYECNQRVIWEIGEIQFTVFFDPDICMLFEDRFPEQIGQLEQGQNIRIDFVESCHITVILTHEGEQLHCQLREFNDQHNQYNYKLDKQQVLRELRTILFEVMILAWKQGYVTKEDMYEFIKPAFSSPHESLTRENLEFVLQDFKLIRPAVKYGLEQSGK</sequence>
<evidence type="ECO:0000313" key="1">
    <source>
        <dbReference type="EMBL" id="VXD24786.1"/>
    </source>
</evidence>
<reference evidence="1" key="1">
    <citation type="submission" date="2019-10" db="EMBL/GenBank/DDBJ databases">
        <authorList>
            <consortium name="Genoscope - CEA"/>
            <person name="William W."/>
        </authorList>
    </citation>
    <scope>NUCLEOTIDE SEQUENCE [LARGE SCALE GENOMIC DNA]</scope>
    <source>
        <strain evidence="1">BBR_PRJEB10992</strain>
    </source>
</reference>
<comment type="caution">
    <text evidence="1">The sequence shown here is derived from an EMBL/GenBank/DDBJ whole genome shotgun (WGS) entry which is preliminary data.</text>
</comment>
<keyword evidence="2" id="KW-1185">Reference proteome</keyword>